<keyword evidence="1" id="KW-0472">Membrane</keyword>
<dbReference type="NCBIfam" id="NF033631">
    <property type="entry name" value="SLATT_5"/>
    <property type="match status" value="1"/>
</dbReference>
<dbReference type="Pfam" id="PF18160">
    <property type="entry name" value="SLATT_5"/>
    <property type="match status" value="1"/>
</dbReference>
<organism evidence="3 4">
    <name type="scientific">Cryobacterium tagatosivorans</name>
    <dbReference type="NCBI Taxonomy" id="1259199"/>
    <lineage>
        <taxon>Bacteria</taxon>
        <taxon>Bacillati</taxon>
        <taxon>Actinomycetota</taxon>
        <taxon>Actinomycetes</taxon>
        <taxon>Micrococcales</taxon>
        <taxon>Microbacteriaceae</taxon>
        <taxon>Cryobacterium</taxon>
    </lineage>
</organism>
<dbReference type="OrthoDB" id="4955350at2"/>
<feature type="transmembrane region" description="Helical" evidence="1">
    <location>
        <begin position="175"/>
        <end position="196"/>
    </location>
</feature>
<dbReference type="Proteomes" id="UP000297866">
    <property type="component" value="Unassembled WGS sequence"/>
</dbReference>
<dbReference type="EMBL" id="SOEZ01000044">
    <property type="protein sequence ID" value="TFB51059.1"/>
    <property type="molecule type" value="Genomic_DNA"/>
</dbReference>
<dbReference type="InterPro" id="IPR041115">
    <property type="entry name" value="SLATT_5"/>
</dbReference>
<sequence>MAPRRCVRYKEPIEALAKRSFASYLARLNAEKRLRKVGQWWNAAQFCLSTALVSVSIVFLAFPEKQAPVIAVLLVILAVLALVVSLVVTFLDYSARAKAMFGNYRSLQTFSVKTETLVQSRARITGRQLRALQTEYNSIMDTSENHSPMDHKVAQALRGVHPFPVNLVAATAKPVLLPILLIVVSLVTVAVSIWAIA</sequence>
<reference evidence="3 4" key="1">
    <citation type="submission" date="2019-03" db="EMBL/GenBank/DDBJ databases">
        <title>Genomics of glacier-inhabiting Cryobacterium strains.</title>
        <authorList>
            <person name="Liu Q."/>
            <person name="Xin Y.-H."/>
        </authorList>
    </citation>
    <scope>NUCLEOTIDE SEQUENCE [LARGE SCALE GENOMIC DNA]</scope>
    <source>
        <strain evidence="3 4">Sr47</strain>
    </source>
</reference>
<keyword evidence="4" id="KW-1185">Reference proteome</keyword>
<feature type="domain" description="SMODS and SLOG-associating 2TM effector" evidence="2">
    <location>
        <begin position="10"/>
        <end position="157"/>
    </location>
</feature>
<protein>
    <submittedName>
        <fullName evidence="3">SLATT domain-containing protein</fullName>
    </submittedName>
</protein>
<keyword evidence="1" id="KW-1133">Transmembrane helix</keyword>
<feature type="transmembrane region" description="Helical" evidence="1">
    <location>
        <begin position="68"/>
        <end position="91"/>
    </location>
</feature>
<feature type="transmembrane region" description="Helical" evidence="1">
    <location>
        <begin position="40"/>
        <end position="62"/>
    </location>
</feature>
<keyword evidence="1" id="KW-0812">Transmembrane</keyword>
<evidence type="ECO:0000313" key="4">
    <source>
        <dbReference type="Proteomes" id="UP000297866"/>
    </source>
</evidence>
<dbReference type="AlphaFoldDB" id="A0A4R8UDY2"/>
<name>A0A4R8UDY2_9MICO</name>
<evidence type="ECO:0000256" key="1">
    <source>
        <dbReference type="SAM" id="Phobius"/>
    </source>
</evidence>
<comment type="caution">
    <text evidence="3">The sequence shown here is derived from an EMBL/GenBank/DDBJ whole genome shotgun (WGS) entry which is preliminary data.</text>
</comment>
<accession>A0A4R8UDY2</accession>
<gene>
    <name evidence="3" type="ORF">E3O23_08995</name>
</gene>
<evidence type="ECO:0000313" key="3">
    <source>
        <dbReference type="EMBL" id="TFB51059.1"/>
    </source>
</evidence>
<evidence type="ECO:0000259" key="2">
    <source>
        <dbReference type="Pfam" id="PF18160"/>
    </source>
</evidence>
<proteinExistence type="predicted"/>